<protein>
    <submittedName>
        <fullName evidence="3">Alpha/beta hydrolase</fullName>
    </submittedName>
</protein>
<evidence type="ECO:0000313" key="3">
    <source>
        <dbReference type="EMBL" id="MBC2665156.1"/>
    </source>
</evidence>
<accession>A0A7X1KL25</accession>
<evidence type="ECO:0000256" key="1">
    <source>
        <dbReference type="ARBA" id="ARBA00022801"/>
    </source>
</evidence>
<gene>
    <name evidence="3" type="ORF">H7F51_06470</name>
</gene>
<dbReference type="SUPFAM" id="SSF53474">
    <property type="entry name" value="alpha/beta-Hydrolases"/>
    <property type="match status" value="1"/>
</dbReference>
<name>A0A7X1KL25_9SPHN</name>
<keyword evidence="1 3" id="KW-0378">Hydrolase</keyword>
<dbReference type="AlphaFoldDB" id="A0A7X1KL25"/>
<dbReference type="RefSeq" id="WP_185663420.1">
    <property type="nucleotide sequence ID" value="NZ_JACLAW010000004.1"/>
</dbReference>
<dbReference type="Pfam" id="PF20434">
    <property type="entry name" value="BD-FAE"/>
    <property type="match status" value="1"/>
</dbReference>
<evidence type="ECO:0000313" key="4">
    <source>
        <dbReference type="Proteomes" id="UP000566813"/>
    </source>
</evidence>
<organism evidence="3 4">
    <name type="scientific">Novosphingobium flavum</name>
    <dbReference type="NCBI Taxonomy" id="1778672"/>
    <lineage>
        <taxon>Bacteria</taxon>
        <taxon>Pseudomonadati</taxon>
        <taxon>Pseudomonadota</taxon>
        <taxon>Alphaproteobacteria</taxon>
        <taxon>Sphingomonadales</taxon>
        <taxon>Sphingomonadaceae</taxon>
        <taxon>Novosphingobium</taxon>
    </lineage>
</organism>
<dbReference type="PANTHER" id="PTHR48081">
    <property type="entry name" value="AB HYDROLASE SUPERFAMILY PROTEIN C4A8.06C"/>
    <property type="match status" value="1"/>
</dbReference>
<proteinExistence type="predicted"/>
<dbReference type="InterPro" id="IPR050300">
    <property type="entry name" value="GDXG_lipolytic_enzyme"/>
</dbReference>
<dbReference type="PANTHER" id="PTHR48081:SF33">
    <property type="entry name" value="KYNURENINE FORMAMIDASE"/>
    <property type="match status" value="1"/>
</dbReference>
<reference evidence="3 4" key="1">
    <citation type="submission" date="2020-08" db="EMBL/GenBank/DDBJ databases">
        <title>The genome sequence of type strain Novosphingobium flavum NBRC 111647.</title>
        <authorList>
            <person name="Liu Y."/>
        </authorList>
    </citation>
    <scope>NUCLEOTIDE SEQUENCE [LARGE SCALE GENOMIC DNA]</scope>
    <source>
        <strain evidence="3 4">NBRC 111647</strain>
    </source>
</reference>
<feature type="domain" description="BD-FAE-like" evidence="2">
    <location>
        <begin position="59"/>
        <end position="243"/>
    </location>
</feature>
<dbReference type="EMBL" id="JACLAW010000004">
    <property type="protein sequence ID" value="MBC2665156.1"/>
    <property type="molecule type" value="Genomic_DNA"/>
</dbReference>
<dbReference type="InterPro" id="IPR029058">
    <property type="entry name" value="AB_hydrolase_fold"/>
</dbReference>
<dbReference type="Gene3D" id="3.40.50.1820">
    <property type="entry name" value="alpha/beta hydrolase"/>
    <property type="match status" value="1"/>
</dbReference>
<comment type="caution">
    <text evidence="3">The sequence shown here is derived from an EMBL/GenBank/DDBJ whole genome shotgun (WGS) entry which is preliminary data.</text>
</comment>
<dbReference type="GO" id="GO:0016787">
    <property type="term" value="F:hydrolase activity"/>
    <property type="evidence" value="ECO:0007669"/>
    <property type="project" value="UniProtKB-KW"/>
</dbReference>
<evidence type="ECO:0000259" key="2">
    <source>
        <dbReference type="Pfam" id="PF20434"/>
    </source>
</evidence>
<dbReference type="Proteomes" id="UP000566813">
    <property type="component" value="Unassembled WGS sequence"/>
</dbReference>
<keyword evidence="4" id="KW-1185">Reference proteome</keyword>
<sequence length="302" mass="31996">MRFGRWPALSAAALVAAALVAAIGLRGAFRIDRNQAAEPMSDLAVHRDIAYAPGDRRALDIYAPARPGPPRAVIVYLYGGAWTSGAKAQYAWVGAGLARQGYVAVIPDYRIYPPATWPSFLQDSARALAFVKAHIAQYGGDPAKLVLVGHSSGAFNALSLAVEPRWLDEAGLDARRDLKAVIGLSGVYNMLPLHGENENAIFAPSTGYAEMKHHVDGKSPPLLLLVGAADRIAGREESEQMAARVREKGGAAELIVYPGLQHDDTQAAFGKAQDAPPTTIRADIARFLAAQGVNLTQAAPGS</sequence>
<dbReference type="InterPro" id="IPR049492">
    <property type="entry name" value="BD-FAE-like_dom"/>
</dbReference>